<evidence type="ECO:0000256" key="9">
    <source>
        <dbReference type="NCBIfam" id="TIGR03303"/>
    </source>
</evidence>
<dbReference type="OrthoDB" id="9803054at2"/>
<evidence type="ECO:0000256" key="1">
    <source>
        <dbReference type="ARBA" id="ARBA00004370"/>
    </source>
</evidence>
<keyword evidence="4 8" id="KW-0732">Signal</keyword>
<feature type="domain" description="POTRA" evidence="10">
    <location>
        <begin position="353"/>
        <end position="427"/>
    </location>
</feature>
<proteinExistence type="inferred from homology"/>
<feature type="chain" id="PRO_5011800690" description="Outer membrane protein assembly factor BamA" evidence="8">
    <location>
        <begin position="27"/>
        <end position="768"/>
    </location>
</feature>
<keyword evidence="7 8" id="KW-0998">Cell outer membrane</keyword>
<evidence type="ECO:0000313" key="12">
    <source>
        <dbReference type="Proteomes" id="UP000197215"/>
    </source>
</evidence>
<feature type="domain" description="POTRA" evidence="10">
    <location>
        <begin position="98"/>
        <end position="178"/>
    </location>
</feature>
<protein>
    <recommendedName>
        <fullName evidence="8 9">Outer membrane protein assembly factor BamA</fullName>
    </recommendedName>
</protein>
<accession>A0A212TZR9</accession>
<dbReference type="InterPro" id="IPR023707">
    <property type="entry name" value="OM_assembly_BamA"/>
</dbReference>
<keyword evidence="3 8" id="KW-0812">Transmembrane</keyword>
<dbReference type="InterPro" id="IPR039910">
    <property type="entry name" value="D15-like"/>
</dbReference>
<keyword evidence="2 8" id="KW-1134">Transmembrane beta strand</keyword>
<sequence length="768" mass="85389" precursor="true">MKPSKKFIRTPLAAIAAGLLCSSVWAADPFVVKDIRVEGLQRVEPGTVFSYLPVKVGETFTDDKGADAIRALYNTGFFKDVKVESDGQVLVVTVEERPAVSQLEFTGIKEFDKDALKKSLKAVGVAEARYYDKALIDKAEQELKRQYVSRGYYAAEVITTVTPVERNRVAIVFNVDEGQVSKIVQINIVGNQAFKEKDLREEMQLSTPNWLSWYTKNDLYSKQKLTADLEAIRSFYLNRGYLEFVIESTQVSITPDKKGIYLNINIREGQQYKVASVKLAGELLNKEEELTKLVNLKIGDVFSSAKLTESTKAIADKLGAYGYAFAAINPQPNLQKDKQLVDLNLIVDPGKRTYVRKINVSGNAKTRDEVIRREMRQLESSWFDSEKLKLSKDRINRLGYFTDVEVNTEDIPGVSDQVDVGIKVAEKPTGSLSLGAGFSSTDKLILTAGISQENAFGTGTSIGLNVNTGKTNRTLALSNYDPYFTEDGISRFTEVYTRTSRPLYYLGDSEYKIVSTGGSFKLGVPYSEVDRVFFGLGIEQLKMETSTNTPDRYNQYVSSYGNSNMNVPFTIGWSRDARDSALIPSRGTYQQVNFEYGTPLADLQYYRIYYQHQYFYPFSKGNILSFNGEIGYGDTYNKKPFPVTKNYFVGGIGSVRGYMPGSLGPSYTNSLNGAITPVGGSSKLVGNVEYTFPVPGSGVDKTLRIFGFLDAGNIYDGVPDFAGLRTSTGFGLSWISPLGPLKFSYGFPLNTKPGDRLQRFQFQIGTAF</sequence>
<dbReference type="GO" id="GO:0043165">
    <property type="term" value="P:Gram-negative-bacterium-type cell outer membrane assembly"/>
    <property type="evidence" value="ECO:0007669"/>
    <property type="project" value="UniProtKB-UniRule"/>
</dbReference>
<dbReference type="EMBL" id="FYEX01000002">
    <property type="protein sequence ID" value="SNC71492.1"/>
    <property type="molecule type" value="Genomic_DNA"/>
</dbReference>
<dbReference type="GO" id="GO:0009279">
    <property type="term" value="C:cell outer membrane"/>
    <property type="evidence" value="ECO:0007669"/>
    <property type="project" value="UniProtKB-SubCell"/>
</dbReference>
<evidence type="ECO:0000256" key="2">
    <source>
        <dbReference type="ARBA" id="ARBA00022452"/>
    </source>
</evidence>
<evidence type="ECO:0000256" key="7">
    <source>
        <dbReference type="ARBA" id="ARBA00023237"/>
    </source>
</evidence>
<dbReference type="PANTHER" id="PTHR12815:SF23">
    <property type="entry name" value="OUTER MEMBRANE PROTEIN ASSEMBLY FACTOR BAMA"/>
    <property type="match status" value="1"/>
</dbReference>
<comment type="function">
    <text evidence="8">Part of the outer membrane protein assembly complex, which is involved in assembly and insertion of beta-barrel proteins into the outer membrane.</text>
</comment>
<dbReference type="PROSITE" id="PS51779">
    <property type="entry name" value="POTRA"/>
    <property type="match status" value="5"/>
</dbReference>
<evidence type="ECO:0000256" key="3">
    <source>
        <dbReference type="ARBA" id="ARBA00022692"/>
    </source>
</evidence>
<evidence type="ECO:0000256" key="4">
    <source>
        <dbReference type="ARBA" id="ARBA00022729"/>
    </source>
</evidence>
<dbReference type="Gene3D" id="2.40.160.50">
    <property type="entry name" value="membrane protein fhac: a member of the omp85/tpsb transporter family"/>
    <property type="match status" value="1"/>
</dbReference>
<dbReference type="InterPro" id="IPR010827">
    <property type="entry name" value="BamA/TamA_POTRA"/>
</dbReference>
<feature type="signal peptide" evidence="8">
    <location>
        <begin position="1"/>
        <end position="26"/>
    </location>
</feature>
<dbReference type="HAMAP" id="MF_01430">
    <property type="entry name" value="OM_assembly_BamA"/>
    <property type="match status" value="1"/>
</dbReference>
<evidence type="ECO:0000256" key="6">
    <source>
        <dbReference type="ARBA" id="ARBA00023136"/>
    </source>
</evidence>
<keyword evidence="12" id="KW-1185">Reference proteome</keyword>
<name>A0A212TZR9_9BURK</name>
<feature type="domain" description="POTRA" evidence="10">
    <location>
        <begin position="30"/>
        <end position="97"/>
    </location>
</feature>
<evidence type="ECO:0000313" key="11">
    <source>
        <dbReference type="EMBL" id="SNC71492.1"/>
    </source>
</evidence>
<dbReference type="FunFam" id="3.10.20.310:FF:000002">
    <property type="entry name" value="Outer membrane protein assembly factor BamA"/>
    <property type="match status" value="1"/>
</dbReference>
<dbReference type="AlphaFoldDB" id="A0A212TZR9"/>
<dbReference type="Pfam" id="PF07244">
    <property type="entry name" value="POTRA"/>
    <property type="match status" value="5"/>
</dbReference>
<evidence type="ECO:0000259" key="10">
    <source>
        <dbReference type="PROSITE" id="PS51779"/>
    </source>
</evidence>
<organism evidence="11 12">
    <name type="scientific">Polynucleobacter victoriensis</name>
    <dbReference type="NCBI Taxonomy" id="2049319"/>
    <lineage>
        <taxon>Bacteria</taxon>
        <taxon>Pseudomonadati</taxon>
        <taxon>Pseudomonadota</taxon>
        <taxon>Betaproteobacteria</taxon>
        <taxon>Burkholderiales</taxon>
        <taxon>Burkholderiaceae</taxon>
        <taxon>Polynucleobacter</taxon>
    </lineage>
</organism>
<keyword evidence="6 8" id="KW-0472">Membrane</keyword>
<comment type="subcellular location">
    <subcellularLocation>
        <location evidence="8">Cell outer membrane</location>
    </subcellularLocation>
    <subcellularLocation>
        <location evidence="1">Membrane</location>
    </subcellularLocation>
</comment>
<dbReference type="Pfam" id="PF01103">
    <property type="entry name" value="Omp85"/>
    <property type="match status" value="1"/>
</dbReference>
<evidence type="ECO:0000256" key="5">
    <source>
        <dbReference type="ARBA" id="ARBA00022737"/>
    </source>
</evidence>
<dbReference type="Gene3D" id="3.10.20.310">
    <property type="entry name" value="membrane protein fhac"/>
    <property type="match status" value="5"/>
</dbReference>
<feature type="domain" description="POTRA" evidence="10">
    <location>
        <begin position="272"/>
        <end position="350"/>
    </location>
</feature>
<evidence type="ECO:0000256" key="8">
    <source>
        <dbReference type="HAMAP-Rule" id="MF_01430"/>
    </source>
</evidence>
<dbReference type="Proteomes" id="UP000197215">
    <property type="component" value="Unassembled WGS sequence"/>
</dbReference>
<comment type="subunit">
    <text evidence="8">Part of the Bam complex.</text>
</comment>
<feature type="domain" description="POTRA" evidence="10">
    <location>
        <begin position="181"/>
        <end position="269"/>
    </location>
</feature>
<reference evidence="12" key="1">
    <citation type="submission" date="2017-06" db="EMBL/GenBank/DDBJ databases">
        <authorList>
            <person name="Varghese N."/>
            <person name="Submissions S."/>
        </authorList>
    </citation>
    <scope>NUCLEOTIDE SEQUENCE [LARGE SCALE GENOMIC DNA]</scope>
    <source>
        <strain evidence="12">MWH-VicM1</strain>
    </source>
</reference>
<dbReference type="RefSeq" id="WP_088813230.1">
    <property type="nucleotide sequence ID" value="NZ_FYEX01000002.1"/>
</dbReference>
<dbReference type="PIRSF" id="PIRSF006076">
    <property type="entry name" value="OM_assembly_OMP85"/>
    <property type="match status" value="1"/>
</dbReference>
<dbReference type="FunFam" id="3.10.20.310:FF:000003">
    <property type="entry name" value="Outer membrane protein assembly factor BamA"/>
    <property type="match status" value="1"/>
</dbReference>
<comment type="similarity">
    <text evidence="8">Belongs to the BamA family.</text>
</comment>
<gene>
    <name evidence="8" type="primary">bamA</name>
    <name evidence="11" type="ORF">SAMN06295916_1280</name>
</gene>
<keyword evidence="5 8" id="KW-0677">Repeat</keyword>
<dbReference type="InterPro" id="IPR034746">
    <property type="entry name" value="POTRA"/>
</dbReference>
<dbReference type="InterPro" id="IPR000184">
    <property type="entry name" value="Bac_surfAg_D15"/>
</dbReference>
<dbReference type="PANTHER" id="PTHR12815">
    <property type="entry name" value="SORTING AND ASSEMBLY MACHINERY SAMM50 PROTEIN FAMILY MEMBER"/>
    <property type="match status" value="1"/>
</dbReference>
<dbReference type="GO" id="GO:0051205">
    <property type="term" value="P:protein insertion into membrane"/>
    <property type="evidence" value="ECO:0007669"/>
    <property type="project" value="UniProtKB-UniRule"/>
</dbReference>
<dbReference type="NCBIfam" id="TIGR03303">
    <property type="entry name" value="OM_YaeT"/>
    <property type="match status" value="1"/>
</dbReference>